<dbReference type="InterPro" id="IPR036600">
    <property type="entry name" value="PAH_sf"/>
</dbReference>
<sequence length="169" mass="19742">MDSSSKQRKRAGMNTELILEHAVRYMKSVAEKLDGEKTAETFFHLIKDFNEYRIDIYKLITKVYELLKAHPDLLEGFYAFLPEDVDPLSILRKKTQEDAVSLVLKVKWRFRHNVRLYNRFLTIVNQYGSMQKPAAVICQDMRTLFQGNEDLFEAFKKYLPAGTPGVEDN</sequence>
<gene>
    <name evidence="5" type="ORF">FRX31_021613</name>
</gene>
<evidence type="ECO:0000256" key="1">
    <source>
        <dbReference type="ARBA" id="ARBA00004123"/>
    </source>
</evidence>
<keyword evidence="3 4" id="KW-0539">Nucleus</keyword>
<dbReference type="PROSITE" id="PS51477">
    <property type="entry name" value="PAH"/>
    <property type="match status" value="2"/>
</dbReference>
<dbReference type="GO" id="GO:0003714">
    <property type="term" value="F:transcription corepressor activity"/>
    <property type="evidence" value="ECO:0007669"/>
    <property type="project" value="InterPro"/>
</dbReference>
<keyword evidence="6" id="KW-1185">Reference proteome</keyword>
<dbReference type="PANTHER" id="PTHR12346:SF0">
    <property type="entry name" value="SIN3A, ISOFORM G"/>
    <property type="match status" value="1"/>
</dbReference>
<reference evidence="5 6" key="1">
    <citation type="submission" date="2020-06" db="EMBL/GenBank/DDBJ databases">
        <title>Transcriptomic and genomic resources for Thalictrum thalictroides and T. hernandezii: Facilitating candidate gene discovery in an emerging model plant lineage.</title>
        <authorList>
            <person name="Arias T."/>
            <person name="Riano-Pachon D.M."/>
            <person name="Di Stilio V.S."/>
        </authorList>
    </citation>
    <scope>NUCLEOTIDE SEQUENCE [LARGE SCALE GENOMIC DNA]</scope>
    <source>
        <strain evidence="6">cv. WT478/WT964</strain>
        <tissue evidence="5">Leaves</tissue>
    </source>
</reference>
<dbReference type="AlphaFoldDB" id="A0A7J6VX99"/>
<evidence type="ECO:0000256" key="4">
    <source>
        <dbReference type="PROSITE-ProRule" id="PRU00810"/>
    </source>
</evidence>
<dbReference type="OrthoDB" id="10265969at2759"/>
<evidence type="ECO:0000256" key="3">
    <source>
        <dbReference type="ARBA" id="ARBA00023242"/>
    </source>
</evidence>
<keyword evidence="2" id="KW-0678">Repressor</keyword>
<dbReference type="InterPro" id="IPR039774">
    <property type="entry name" value="Sin3-like"/>
</dbReference>
<evidence type="ECO:0000313" key="6">
    <source>
        <dbReference type="Proteomes" id="UP000554482"/>
    </source>
</evidence>
<dbReference type="SUPFAM" id="SSF47762">
    <property type="entry name" value="PAH2 domain"/>
    <property type="match status" value="2"/>
</dbReference>
<name>A0A7J6VX99_THATH</name>
<dbReference type="GO" id="GO:0000118">
    <property type="term" value="C:histone deacetylase complex"/>
    <property type="evidence" value="ECO:0007669"/>
    <property type="project" value="TreeGrafter"/>
</dbReference>
<proteinExistence type="predicted"/>
<dbReference type="InterPro" id="IPR003822">
    <property type="entry name" value="PAH"/>
</dbReference>
<organism evidence="5 6">
    <name type="scientific">Thalictrum thalictroides</name>
    <name type="common">Rue-anemone</name>
    <name type="synonym">Anemone thalictroides</name>
    <dbReference type="NCBI Taxonomy" id="46969"/>
    <lineage>
        <taxon>Eukaryota</taxon>
        <taxon>Viridiplantae</taxon>
        <taxon>Streptophyta</taxon>
        <taxon>Embryophyta</taxon>
        <taxon>Tracheophyta</taxon>
        <taxon>Spermatophyta</taxon>
        <taxon>Magnoliopsida</taxon>
        <taxon>Ranunculales</taxon>
        <taxon>Ranunculaceae</taxon>
        <taxon>Thalictroideae</taxon>
        <taxon>Thalictrum</taxon>
    </lineage>
</organism>
<dbReference type="GO" id="GO:0000122">
    <property type="term" value="P:negative regulation of transcription by RNA polymerase II"/>
    <property type="evidence" value="ECO:0007669"/>
    <property type="project" value="TreeGrafter"/>
</dbReference>
<dbReference type="Proteomes" id="UP000554482">
    <property type="component" value="Unassembled WGS sequence"/>
</dbReference>
<dbReference type="GO" id="GO:0000785">
    <property type="term" value="C:chromatin"/>
    <property type="evidence" value="ECO:0007669"/>
    <property type="project" value="TreeGrafter"/>
</dbReference>
<protein>
    <submittedName>
        <fullName evidence="5">Paired amphipathic helix protein sin3-like</fullName>
    </submittedName>
</protein>
<comment type="subcellular location">
    <subcellularLocation>
        <location evidence="1 4">Nucleus</location>
    </subcellularLocation>
</comment>
<dbReference type="Pfam" id="PF02671">
    <property type="entry name" value="PAH"/>
    <property type="match status" value="2"/>
</dbReference>
<dbReference type="EMBL" id="JABWDY010026319">
    <property type="protein sequence ID" value="KAF5188800.1"/>
    <property type="molecule type" value="Genomic_DNA"/>
</dbReference>
<evidence type="ECO:0000256" key="2">
    <source>
        <dbReference type="ARBA" id="ARBA00022491"/>
    </source>
</evidence>
<dbReference type="Gene3D" id="1.20.1160.11">
    <property type="entry name" value="Paired amphipathic helix"/>
    <property type="match status" value="2"/>
</dbReference>
<dbReference type="PANTHER" id="PTHR12346">
    <property type="entry name" value="SIN3B-RELATED"/>
    <property type="match status" value="1"/>
</dbReference>
<comment type="caution">
    <text evidence="5">The sequence shown here is derived from an EMBL/GenBank/DDBJ whole genome shotgun (WGS) entry which is preliminary data.</text>
</comment>
<accession>A0A7J6VX99</accession>
<evidence type="ECO:0000313" key="5">
    <source>
        <dbReference type="EMBL" id="KAF5188800.1"/>
    </source>
</evidence>